<protein>
    <submittedName>
        <fullName evidence="1">Trk family potassium uptake protein</fullName>
    </submittedName>
</protein>
<gene>
    <name evidence="1" type="ORF">CS063_03360</name>
</gene>
<organism evidence="1 2">
    <name type="scientific">Sporanaerobium hydrogeniformans</name>
    <dbReference type="NCBI Taxonomy" id="3072179"/>
    <lineage>
        <taxon>Bacteria</taxon>
        <taxon>Bacillati</taxon>
        <taxon>Bacillota</taxon>
        <taxon>Clostridia</taxon>
        <taxon>Lachnospirales</taxon>
        <taxon>Lachnospiraceae</taxon>
        <taxon>Sporanaerobium</taxon>
    </lineage>
</organism>
<comment type="caution">
    <text evidence="1">The sequence shown here is derived from an EMBL/GenBank/DDBJ whole genome shotgun (WGS) entry which is preliminary data.</text>
</comment>
<proteinExistence type="predicted"/>
<sequence length="473" mass="51358">MNNQKAPGFVKMKHGTGISGHLGPSQVLVTGFLCVILIGTILLMLPISSTSGEYTSFIDALFTATSAVCVTGLTVVNTLAHWSTFGKIVIILCIQIGGLGFMTLVSMLFIIMGRRITLKNRLIMQEAFNFNTTSGIVRFTRYIVIGTLLVELTGAILMSFIFIPDYGLGKGIWYSVFHAISAFCNAGFDMIGDNSLTPYRGNILLNLTVMGLVIMGGLGFNVWIDTYKVLKLKKEKGKNLNWSQALYSMSVHTRLVWLITLGLLTLGFVFFFFAEYTNPGTLGPLSLKDKVLGAMFHSMTTRTAGFFTISLPDLTDASKLMTVLLMFIGGSPAGTAGGIKTVTIGVLILCALSTIKGKDETVVFKKRIPRQIISRALTVVIIGMMAIFIMLIILTFTENASFMDLLFEVVSAFGTVGITLGITPDLSSLGKGVIIIMMFIGRLGPITMAVALMIKQSKYKGILQYPEEKVLVG</sequence>
<keyword evidence="2" id="KW-1185">Reference proteome</keyword>
<reference evidence="1" key="1">
    <citation type="submission" date="2017-10" db="EMBL/GenBank/DDBJ databases">
        <title>Genome sequence of cellulolytic Lachnospiraceae bacterium XHS1971 isolated from hotspring sediment.</title>
        <authorList>
            <person name="Vasudevan G."/>
            <person name="Joshi A.J."/>
            <person name="Hivarkar S."/>
            <person name="Lanjekar V.B."/>
            <person name="Dhakephalkar P.K."/>
            <person name="Dagar S."/>
        </authorList>
    </citation>
    <scope>NUCLEOTIDE SEQUENCE</scope>
    <source>
        <strain evidence="1">XHS1971</strain>
    </source>
</reference>
<name>A0AC61DFG9_9FIRM</name>
<accession>A0AC61DFG9</accession>
<dbReference type="Proteomes" id="UP000224460">
    <property type="component" value="Unassembled WGS sequence"/>
</dbReference>
<dbReference type="EMBL" id="PEDL01000002">
    <property type="protein sequence ID" value="PHV71615.1"/>
    <property type="molecule type" value="Genomic_DNA"/>
</dbReference>
<evidence type="ECO:0000313" key="1">
    <source>
        <dbReference type="EMBL" id="PHV71615.1"/>
    </source>
</evidence>
<evidence type="ECO:0000313" key="2">
    <source>
        <dbReference type="Proteomes" id="UP000224460"/>
    </source>
</evidence>